<evidence type="ECO:0000256" key="2">
    <source>
        <dbReference type="SAM" id="MobiDB-lite"/>
    </source>
</evidence>
<keyword evidence="4" id="KW-1185">Reference proteome</keyword>
<evidence type="ECO:0000313" key="4">
    <source>
        <dbReference type="Proteomes" id="UP000033140"/>
    </source>
</evidence>
<evidence type="ECO:0000313" key="3">
    <source>
        <dbReference type="EMBL" id="GAO50115.1"/>
    </source>
</evidence>
<accession>A0A0E9NL24</accession>
<organism evidence="3 4">
    <name type="scientific">Saitoella complicata (strain BCRC 22490 / CBS 7301 / JCM 7358 / NBRC 10748 / NRRL Y-17804)</name>
    <dbReference type="NCBI Taxonomy" id="698492"/>
    <lineage>
        <taxon>Eukaryota</taxon>
        <taxon>Fungi</taxon>
        <taxon>Dikarya</taxon>
        <taxon>Ascomycota</taxon>
        <taxon>Taphrinomycotina</taxon>
        <taxon>Taphrinomycotina incertae sedis</taxon>
        <taxon>Saitoella</taxon>
    </lineage>
</organism>
<sequence>MFGFFSKKATQETQLPTLNELDADNDMLATSAFDEISLDDSNTNAITPRFEKLHALYISRTASLRSALTSIRELTTRAEKAEHIVRVREERISVLEEGETAAMATIQELTRRLRLAEERAEQAEDQIEDLKEGQKAFRNQIVHLTDELGQAQEEITRLSAWSVEGIERSPSTASSSAASSPARVRIARADSGYEGSSRGGSPDVEDEQELRSEIMRLRKENEMLHNEVERLEQVNDEVAMLLNGEL</sequence>
<reference evidence="3 4" key="3">
    <citation type="journal article" date="2015" name="Genome Announc.">
        <title>Draft Genome Sequence of the Archiascomycetous Yeast Saitoella complicata.</title>
        <authorList>
            <person name="Yamauchi K."/>
            <person name="Kondo S."/>
            <person name="Hamamoto M."/>
            <person name="Takahashi Y."/>
            <person name="Ogura Y."/>
            <person name="Hayashi T."/>
            <person name="Nishida H."/>
        </authorList>
    </citation>
    <scope>NUCLEOTIDE SEQUENCE [LARGE SCALE GENOMIC DNA]</scope>
    <source>
        <strain evidence="3 4">NRRL Y-17804</strain>
    </source>
</reference>
<gene>
    <name evidence="3" type="ORF">G7K_4250-t1</name>
</gene>
<dbReference type="Proteomes" id="UP000033140">
    <property type="component" value="Unassembled WGS sequence"/>
</dbReference>
<proteinExistence type="predicted"/>
<feature type="region of interest" description="Disordered" evidence="2">
    <location>
        <begin position="190"/>
        <end position="209"/>
    </location>
</feature>
<dbReference type="SUPFAM" id="SSF57997">
    <property type="entry name" value="Tropomyosin"/>
    <property type="match status" value="1"/>
</dbReference>
<name>A0A0E9NL24_SAICN</name>
<evidence type="ECO:0000256" key="1">
    <source>
        <dbReference type="SAM" id="Coils"/>
    </source>
</evidence>
<reference evidence="3 4" key="2">
    <citation type="journal article" date="2014" name="J. Gen. Appl. Microbiol.">
        <title>The early diverging ascomycetous budding yeast Saitoella complicata has three histone deacetylases belonging to the Clr6, Hos2, and Rpd3 lineages.</title>
        <authorList>
            <person name="Nishida H."/>
            <person name="Matsumoto T."/>
            <person name="Kondo S."/>
            <person name="Hamamoto M."/>
            <person name="Yoshikawa H."/>
        </authorList>
    </citation>
    <scope>NUCLEOTIDE SEQUENCE [LARGE SCALE GENOMIC DNA]</scope>
    <source>
        <strain evidence="3 4">NRRL Y-17804</strain>
    </source>
</reference>
<protein>
    <submittedName>
        <fullName evidence="3">Uncharacterized protein</fullName>
    </submittedName>
</protein>
<dbReference type="AlphaFoldDB" id="A0A0E9NL24"/>
<reference evidence="3 4" key="1">
    <citation type="journal article" date="2011" name="J. Gen. Appl. Microbiol.">
        <title>Draft genome sequencing of the enigmatic yeast Saitoella complicata.</title>
        <authorList>
            <person name="Nishida H."/>
            <person name="Hamamoto M."/>
            <person name="Sugiyama J."/>
        </authorList>
    </citation>
    <scope>NUCLEOTIDE SEQUENCE [LARGE SCALE GENOMIC DNA]</scope>
    <source>
        <strain evidence="3 4">NRRL Y-17804</strain>
    </source>
</reference>
<dbReference type="EMBL" id="BACD03000029">
    <property type="protein sequence ID" value="GAO50115.1"/>
    <property type="molecule type" value="Genomic_DNA"/>
</dbReference>
<comment type="caution">
    <text evidence="3">The sequence shown here is derived from an EMBL/GenBank/DDBJ whole genome shotgun (WGS) entry which is preliminary data.</text>
</comment>
<keyword evidence="1" id="KW-0175">Coiled coil</keyword>
<feature type="coiled-coil region" evidence="1">
    <location>
        <begin position="99"/>
        <end position="154"/>
    </location>
</feature>